<protein>
    <recommendedName>
        <fullName evidence="3">DUF2779 domain-containing protein</fullName>
    </recommendedName>
</protein>
<proteinExistence type="predicted"/>
<keyword evidence="2" id="KW-1185">Reference proteome</keyword>
<dbReference type="Proteomes" id="UP001343724">
    <property type="component" value="Unassembled WGS sequence"/>
</dbReference>
<organism evidence="1 2">
    <name type="scientific">Adlercreutzia shanghongiae</name>
    <dbReference type="NCBI Taxonomy" id="3111773"/>
    <lineage>
        <taxon>Bacteria</taxon>
        <taxon>Bacillati</taxon>
        <taxon>Actinomycetota</taxon>
        <taxon>Coriobacteriia</taxon>
        <taxon>Eggerthellales</taxon>
        <taxon>Eggerthellaceae</taxon>
        <taxon>Adlercreutzia</taxon>
    </lineage>
</organism>
<evidence type="ECO:0008006" key="3">
    <source>
        <dbReference type="Google" id="ProtNLM"/>
    </source>
</evidence>
<comment type="caution">
    <text evidence="1">The sequence shown here is derived from an EMBL/GenBank/DDBJ whole genome shotgun (WGS) entry which is preliminary data.</text>
</comment>
<evidence type="ECO:0000313" key="2">
    <source>
        <dbReference type="Proteomes" id="UP001343724"/>
    </source>
</evidence>
<name>A0ABU6J060_9ACTN</name>
<dbReference type="EMBL" id="JAYMFH010000014">
    <property type="protein sequence ID" value="MEC4295470.1"/>
    <property type="molecule type" value="Genomic_DNA"/>
</dbReference>
<accession>A0ABU6J060</accession>
<evidence type="ECO:0000313" key="1">
    <source>
        <dbReference type="EMBL" id="MEC4295470.1"/>
    </source>
</evidence>
<reference evidence="1 2" key="1">
    <citation type="submission" date="2024-01" db="EMBL/GenBank/DDBJ databases">
        <title>novel species in genus Adlercreutzia.</title>
        <authorList>
            <person name="Liu X."/>
        </authorList>
    </citation>
    <scope>NUCLEOTIDE SEQUENCE [LARGE SCALE GENOMIC DNA]</scope>
    <source>
        <strain evidence="1 2">R22</strain>
    </source>
</reference>
<gene>
    <name evidence="1" type="ORF">VJ920_09120</name>
</gene>
<sequence>MQRHIPEQFNHRLEGIHNGGEASNAFQHMAEYAPTEQALIREQLLRYCELDTLAMVRIWEKLREAAE</sequence>
<dbReference type="RefSeq" id="WP_326440580.1">
    <property type="nucleotide sequence ID" value="NZ_JAYMFH010000014.1"/>
</dbReference>